<evidence type="ECO:0000256" key="3">
    <source>
        <dbReference type="ARBA" id="ARBA00035306"/>
    </source>
</evidence>
<dbReference type="PANTHER" id="PTHR21314:SF0">
    <property type="entry name" value="QUEUOSINE 5'-PHOSPHATE N-GLYCOSYLASE_HYDROLASE"/>
    <property type="match status" value="1"/>
</dbReference>
<dbReference type="Pfam" id="PF10343">
    <property type="entry name" value="Q_salvage"/>
    <property type="match status" value="1"/>
</dbReference>
<dbReference type="GO" id="GO:0006400">
    <property type="term" value="P:tRNA modification"/>
    <property type="evidence" value="ECO:0007669"/>
    <property type="project" value="TreeGrafter"/>
</dbReference>
<dbReference type="InParanoid" id="A0A0N1II29"/>
<evidence type="ECO:0000256" key="2">
    <source>
        <dbReference type="ARBA" id="ARBA00035119"/>
    </source>
</evidence>
<dbReference type="GO" id="GO:0016787">
    <property type="term" value="F:hydrolase activity"/>
    <property type="evidence" value="ECO:0007669"/>
    <property type="project" value="UniProtKB-KW"/>
</dbReference>
<comment type="similarity">
    <text evidence="2 6">Belongs to the QNG1 protein family.</text>
</comment>
<dbReference type="OrthoDB" id="416777at2759"/>
<protein>
    <recommendedName>
        <fullName evidence="3 6">Queuosine 5'-phosphate N-glycosylase/hydrolase</fullName>
        <ecNumber evidence="6">3.2.2.-</ecNumber>
    </recommendedName>
    <alternativeName>
        <fullName evidence="4 6">Queuosine-nucleotide N-glycosylase/hydrolase</fullName>
    </alternativeName>
</protein>
<evidence type="ECO:0000256" key="6">
    <source>
        <dbReference type="RuleBase" id="RU365002"/>
    </source>
</evidence>
<dbReference type="FunCoup" id="A0A0N1II29">
    <property type="interactions" value="660"/>
</dbReference>
<keyword evidence="1 6" id="KW-0378">Hydrolase</keyword>
<dbReference type="InterPro" id="IPR019438">
    <property type="entry name" value="Q_salvage"/>
</dbReference>
<comment type="catalytic activity">
    <reaction evidence="5 6">
        <text>queuosine 5'-phosphate + H2O = queuine + D-ribose 5-phosphate</text>
        <dbReference type="Rhea" id="RHEA:75387"/>
        <dbReference type="ChEBI" id="CHEBI:15377"/>
        <dbReference type="ChEBI" id="CHEBI:17433"/>
        <dbReference type="ChEBI" id="CHEBI:78346"/>
        <dbReference type="ChEBI" id="CHEBI:194371"/>
    </reaction>
    <physiologicalReaction direction="left-to-right" evidence="5 6">
        <dbReference type="Rhea" id="RHEA:75388"/>
    </physiologicalReaction>
</comment>
<dbReference type="STRING" id="76193.A0A0N1II29"/>
<dbReference type="PANTHER" id="PTHR21314">
    <property type="entry name" value="QUEUOSINE 5'-PHOSPHATE N-GLYCOSYLASE_HYDROLASE-RELATED"/>
    <property type="match status" value="1"/>
</dbReference>
<dbReference type="AlphaFoldDB" id="A0A0N1II29"/>
<evidence type="ECO:0000256" key="1">
    <source>
        <dbReference type="ARBA" id="ARBA00022801"/>
    </source>
</evidence>
<comment type="function">
    <text evidence="6">Catalyzes the hydrolysis of queuosine 5'-phosphate, releasing the nucleobase queuine (q). Is required for salvage of queuine from exogenous queuosine (Q) that is imported and then converted to queuosine 5'-phosphate intracellularly.</text>
</comment>
<reference evidence="7 8" key="1">
    <citation type="journal article" date="2015" name="Nat. Commun.">
        <title>Outbred genome sequencing and CRISPR/Cas9 gene editing in butterflies.</title>
        <authorList>
            <person name="Li X."/>
            <person name="Fan D."/>
            <person name="Zhang W."/>
            <person name="Liu G."/>
            <person name="Zhang L."/>
            <person name="Zhao L."/>
            <person name="Fang X."/>
            <person name="Chen L."/>
            <person name="Dong Y."/>
            <person name="Chen Y."/>
            <person name="Ding Y."/>
            <person name="Zhao R."/>
            <person name="Feng M."/>
            <person name="Zhu Y."/>
            <person name="Feng Y."/>
            <person name="Jiang X."/>
            <person name="Zhu D."/>
            <person name="Xiang H."/>
            <person name="Feng X."/>
            <person name="Li S."/>
            <person name="Wang J."/>
            <person name="Zhang G."/>
            <person name="Kronforst M.R."/>
            <person name="Wang W."/>
        </authorList>
    </citation>
    <scope>NUCLEOTIDE SEQUENCE [LARGE SCALE GENOMIC DNA]</scope>
    <source>
        <strain evidence="7">Ya'a_city_454_Pm</strain>
        <tissue evidence="7">Whole body</tissue>
    </source>
</reference>
<gene>
    <name evidence="7" type="ORF">RR48_03161</name>
</gene>
<evidence type="ECO:0000313" key="8">
    <source>
        <dbReference type="Proteomes" id="UP000053240"/>
    </source>
</evidence>
<evidence type="ECO:0000313" key="7">
    <source>
        <dbReference type="EMBL" id="KPJ15371.1"/>
    </source>
</evidence>
<evidence type="ECO:0000256" key="5">
    <source>
        <dbReference type="ARBA" id="ARBA00048204"/>
    </source>
</evidence>
<evidence type="ECO:0000256" key="4">
    <source>
        <dbReference type="ARBA" id="ARBA00035393"/>
    </source>
</evidence>
<proteinExistence type="inferred from homology"/>
<sequence>MDRDGVMLPAKSGEFIAKHAKHVKINKDGNEKLCKEILSSIKYNQLQMPDTGSDSIHPSKDHPRAVDWVFVTDALNFCFWSKNKEKQWVVDGYTGYFALEAALNRAIKNSVDITNPEFYSKITKEQLLNIMKGDTDVIIPLFDQRISVLHEIGNILLEKYNGTFETCVKEANKSAIKLLEIVVDNFPCFRDEAMYNGRAVSFYKRAQILVADLWNFFNGTSWGQFEDVDKLTMFADYRVPQVLVYFGVMSYSDELMNKLKNDELLESGSDEEIEIRGCSIHAVELLKKRIEDEIKEKHLNVSVPSSSLIDYYLWCYRRKHAKEVESIPYHKTLGIFY</sequence>
<dbReference type="EC" id="3.2.2.-" evidence="6"/>
<keyword evidence="8" id="KW-1185">Reference proteome</keyword>
<accession>A0A0N1II29</accession>
<dbReference type="Proteomes" id="UP000053240">
    <property type="component" value="Unassembled WGS sequence"/>
</dbReference>
<name>A0A0N1II29_PAPMA</name>
<organism evidence="7 8">
    <name type="scientific">Papilio machaon</name>
    <name type="common">Old World swallowtail butterfly</name>
    <dbReference type="NCBI Taxonomy" id="76193"/>
    <lineage>
        <taxon>Eukaryota</taxon>
        <taxon>Metazoa</taxon>
        <taxon>Ecdysozoa</taxon>
        <taxon>Arthropoda</taxon>
        <taxon>Hexapoda</taxon>
        <taxon>Insecta</taxon>
        <taxon>Pterygota</taxon>
        <taxon>Neoptera</taxon>
        <taxon>Endopterygota</taxon>
        <taxon>Lepidoptera</taxon>
        <taxon>Glossata</taxon>
        <taxon>Ditrysia</taxon>
        <taxon>Papilionoidea</taxon>
        <taxon>Papilionidae</taxon>
        <taxon>Papilioninae</taxon>
        <taxon>Papilio</taxon>
    </lineage>
</organism>
<dbReference type="KEGG" id="pmac:106710475"/>
<dbReference type="EMBL" id="KQ460393">
    <property type="protein sequence ID" value="KPJ15371.1"/>
    <property type="molecule type" value="Genomic_DNA"/>
</dbReference>